<protein>
    <submittedName>
        <fullName evidence="1">Uncharacterized protein</fullName>
    </submittedName>
</protein>
<dbReference type="Proteomes" id="UP000076623">
    <property type="component" value="Chromosome"/>
</dbReference>
<evidence type="ECO:0000313" key="1">
    <source>
        <dbReference type="EMBL" id="ANC77489.1"/>
    </source>
</evidence>
<organism evidence="1 2">
    <name type="scientific">Fictibacillus phosphorivorans</name>
    <dbReference type="NCBI Taxonomy" id="1221500"/>
    <lineage>
        <taxon>Bacteria</taxon>
        <taxon>Bacillati</taxon>
        <taxon>Bacillota</taxon>
        <taxon>Bacilli</taxon>
        <taxon>Bacillales</taxon>
        <taxon>Fictibacillaceae</taxon>
        <taxon>Fictibacillus</taxon>
    </lineage>
</organism>
<keyword evidence="2" id="KW-1185">Reference proteome</keyword>
<proteinExistence type="predicted"/>
<name>A0A168W1V9_9BACL</name>
<reference evidence="1 2" key="1">
    <citation type="submission" date="2016-04" db="EMBL/GenBank/DDBJ databases">
        <title>Complete genome sequence of Fictibacillus phosphorivorans G25-29, a strain toxic to nematodes.</title>
        <authorList>
            <person name="Zheng Z."/>
        </authorList>
    </citation>
    <scope>NUCLEOTIDE SEQUENCE [LARGE SCALE GENOMIC DNA]</scope>
    <source>
        <strain evidence="1 2">G25-29</strain>
    </source>
</reference>
<sequence>MRKAIQQKSLWRRQSLRRTSCWTRKKAADYILGTEIEKVKIDSKQELVFSRMDKKRCFYKLKAGIEPAKRHLVDDEWGSSLIEGSLL</sequence>
<dbReference type="KEGG" id="fpn:ABE65_012050"/>
<evidence type="ECO:0000313" key="2">
    <source>
        <dbReference type="Proteomes" id="UP000076623"/>
    </source>
</evidence>
<gene>
    <name evidence="1" type="ORF">ABE65_012050</name>
</gene>
<dbReference type="EMBL" id="CP015378">
    <property type="protein sequence ID" value="ANC77489.1"/>
    <property type="molecule type" value="Genomic_DNA"/>
</dbReference>
<dbReference type="AlphaFoldDB" id="A0A168W1V9"/>
<accession>A0A168W1V9</accession>